<protein>
    <recommendedName>
        <fullName evidence="5 8">dTDP-glucose 4,6-dehydratase</fullName>
        <ecNumber evidence="4 8">4.2.1.46</ecNumber>
    </recommendedName>
</protein>
<keyword evidence="9" id="KW-0812">Transmembrane</keyword>
<evidence type="ECO:0000259" key="10">
    <source>
        <dbReference type="Pfam" id="PF16363"/>
    </source>
</evidence>
<dbReference type="EC" id="4.2.1.46" evidence="4 8"/>
<dbReference type="InterPro" id="IPR016040">
    <property type="entry name" value="NAD(P)-bd_dom"/>
</dbReference>
<keyword evidence="9" id="KW-1133">Transmembrane helix</keyword>
<evidence type="ECO:0000256" key="1">
    <source>
        <dbReference type="ARBA" id="ARBA00001539"/>
    </source>
</evidence>
<dbReference type="NCBIfam" id="TIGR01181">
    <property type="entry name" value="dTDP_gluc_dehyt"/>
    <property type="match status" value="1"/>
</dbReference>
<dbReference type="Gene3D" id="3.40.50.720">
    <property type="entry name" value="NAD(P)-binding Rossmann-like Domain"/>
    <property type="match status" value="1"/>
</dbReference>
<comment type="similarity">
    <text evidence="3 8">Belongs to the NAD(P)-dependent epimerase/dehydratase family. dTDP-glucose dehydratase subfamily.</text>
</comment>
<keyword evidence="7 8" id="KW-0456">Lyase</keyword>
<evidence type="ECO:0000313" key="12">
    <source>
        <dbReference type="Proteomes" id="UP000004828"/>
    </source>
</evidence>
<gene>
    <name evidence="11" type="primary">rfbB</name>
    <name evidence="11" type="ORF">ROSINTL182_06579</name>
</gene>
<evidence type="ECO:0000256" key="5">
    <source>
        <dbReference type="ARBA" id="ARBA00016977"/>
    </source>
</evidence>
<dbReference type="Pfam" id="PF16363">
    <property type="entry name" value="GDP_Man_Dehyd"/>
    <property type="match status" value="1"/>
</dbReference>
<dbReference type="InterPro" id="IPR036291">
    <property type="entry name" value="NAD(P)-bd_dom_sf"/>
</dbReference>
<evidence type="ECO:0000256" key="9">
    <source>
        <dbReference type="SAM" id="Phobius"/>
    </source>
</evidence>
<dbReference type="HOGENOM" id="CLU_007383_1_14_9"/>
<reference evidence="11 12" key="1">
    <citation type="submission" date="2009-08" db="EMBL/GenBank/DDBJ databases">
        <authorList>
            <person name="Weinstock G."/>
            <person name="Sodergren E."/>
            <person name="Clifton S."/>
            <person name="Fulton L."/>
            <person name="Fulton B."/>
            <person name="Courtney L."/>
            <person name="Fronick C."/>
            <person name="Harrison M."/>
            <person name="Strong C."/>
            <person name="Farmer C."/>
            <person name="Delahaunty K."/>
            <person name="Markovic C."/>
            <person name="Hall O."/>
            <person name="Minx P."/>
            <person name="Tomlinson C."/>
            <person name="Mitreva M."/>
            <person name="Nelson J."/>
            <person name="Hou S."/>
            <person name="Wollam A."/>
            <person name="Pepin K.H."/>
            <person name="Johnson M."/>
            <person name="Bhonagiri V."/>
            <person name="Nash W.E."/>
            <person name="Warren W."/>
            <person name="Chinwalla A."/>
            <person name="Mardis E.R."/>
            <person name="Wilson R.K."/>
        </authorList>
    </citation>
    <scope>NUCLEOTIDE SEQUENCE [LARGE SCALE GENOMIC DNA]</scope>
    <source>
        <strain evidence="11 12">L1-82</strain>
    </source>
</reference>
<dbReference type="AlphaFoldDB" id="C7G9K0"/>
<organism evidence="11 12">
    <name type="scientific">Roseburia intestinalis L1-82</name>
    <dbReference type="NCBI Taxonomy" id="536231"/>
    <lineage>
        <taxon>Bacteria</taxon>
        <taxon>Bacillati</taxon>
        <taxon>Bacillota</taxon>
        <taxon>Clostridia</taxon>
        <taxon>Lachnospirales</taxon>
        <taxon>Lachnospiraceae</taxon>
        <taxon>Roseburia</taxon>
    </lineage>
</organism>
<keyword evidence="6" id="KW-0520">NAD</keyword>
<keyword evidence="9" id="KW-0472">Membrane</keyword>
<evidence type="ECO:0000256" key="4">
    <source>
        <dbReference type="ARBA" id="ARBA00011990"/>
    </source>
</evidence>
<name>C7G9K0_9FIRM</name>
<comment type="catalytic activity">
    <reaction evidence="1 8">
        <text>dTDP-alpha-D-glucose = dTDP-4-dehydro-6-deoxy-alpha-D-glucose + H2O</text>
        <dbReference type="Rhea" id="RHEA:17221"/>
        <dbReference type="ChEBI" id="CHEBI:15377"/>
        <dbReference type="ChEBI" id="CHEBI:57477"/>
        <dbReference type="ChEBI" id="CHEBI:57649"/>
        <dbReference type="EC" id="4.2.1.46"/>
    </reaction>
</comment>
<dbReference type="Proteomes" id="UP000004828">
    <property type="component" value="Unassembled WGS sequence"/>
</dbReference>
<dbReference type="Gene3D" id="3.90.25.10">
    <property type="entry name" value="UDP-galactose 4-epimerase, domain 1"/>
    <property type="match status" value="1"/>
</dbReference>
<comment type="caution">
    <text evidence="11">The sequence shown here is derived from an EMBL/GenBank/DDBJ whole genome shotgun (WGS) entry which is preliminary data.</text>
</comment>
<dbReference type="InterPro" id="IPR005888">
    <property type="entry name" value="dTDP_Gluc_deHydtase"/>
</dbReference>
<accession>C7G9K0</accession>
<dbReference type="FunFam" id="3.40.50.720:FF:000304">
    <property type="entry name" value="UDP-glucose 4,6-dehydratase"/>
    <property type="match status" value="1"/>
</dbReference>
<evidence type="ECO:0000313" key="11">
    <source>
        <dbReference type="EMBL" id="EEV01550.1"/>
    </source>
</evidence>
<comment type="cofactor">
    <cofactor evidence="2 8">
        <name>NAD(+)</name>
        <dbReference type="ChEBI" id="CHEBI:57540"/>
    </cofactor>
</comment>
<dbReference type="GO" id="GO:0008460">
    <property type="term" value="F:dTDP-glucose 4,6-dehydratase activity"/>
    <property type="evidence" value="ECO:0007669"/>
    <property type="project" value="UniProtKB-EC"/>
</dbReference>
<sequence>MMKDFVDHRMEKIMRTYLVTGGAGFIGSNYIHYMFRKYDNEIRIINVDVLTYAGNLENLKDIENRENYTFVRADITDKEAIAKIFAENEIDRVVHFAAESHVDRSIKNPEVFVKTNVLGTAVMLNCAKAAWELPDGSFKEGKKFLHVSTDEVYGSLEDDGTYFYETTPYAPHSPYSASKASSDMLVKAYIDTYHFPANITNCSNNYGPYQFPEKLIPLIINNALHGKKLPVYGDGKNVRDWLYVDDHAKAIDMVQENGRLGETYNVGGHNEKQNIEIINIIIDTLLEMLPADDPRRALVSKDLITYVEDRKGHDRRYAIAPDKIKAEIGWEPETMFKEGIKKTIAWYFEHEDWMKNVTSGDYQKYYEDMYQNR</sequence>
<evidence type="ECO:0000256" key="6">
    <source>
        <dbReference type="ARBA" id="ARBA00023027"/>
    </source>
</evidence>
<evidence type="ECO:0000256" key="3">
    <source>
        <dbReference type="ARBA" id="ARBA00008178"/>
    </source>
</evidence>
<dbReference type="PANTHER" id="PTHR43000">
    <property type="entry name" value="DTDP-D-GLUCOSE 4,6-DEHYDRATASE-RELATED"/>
    <property type="match status" value="1"/>
</dbReference>
<dbReference type="GO" id="GO:0009225">
    <property type="term" value="P:nucleotide-sugar metabolic process"/>
    <property type="evidence" value="ECO:0007669"/>
    <property type="project" value="InterPro"/>
</dbReference>
<feature type="transmembrane region" description="Helical" evidence="9">
    <location>
        <begin position="16"/>
        <end position="35"/>
    </location>
</feature>
<evidence type="ECO:0000256" key="7">
    <source>
        <dbReference type="ARBA" id="ARBA00023239"/>
    </source>
</evidence>
<feature type="domain" description="NAD(P)-binding" evidence="10">
    <location>
        <begin position="18"/>
        <end position="343"/>
    </location>
</feature>
<dbReference type="EMBL" id="ABYJ02000069">
    <property type="protein sequence ID" value="EEV01550.1"/>
    <property type="molecule type" value="Genomic_DNA"/>
</dbReference>
<dbReference type="CDD" id="cd05246">
    <property type="entry name" value="dTDP_GD_SDR_e"/>
    <property type="match status" value="1"/>
</dbReference>
<evidence type="ECO:0000256" key="8">
    <source>
        <dbReference type="RuleBase" id="RU004473"/>
    </source>
</evidence>
<dbReference type="SUPFAM" id="SSF51735">
    <property type="entry name" value="NAD(P)-binding Rossmann-fold domains"/>
    <property type="match status" value="1"/>
</dbReference>
<evidence type="ECO:0000256" key="2">
    <source>
        <dbReference type="ARBA" id="ARBA00001911"/>
    </source>
</evidence>
<proteinExistence type="inferred from homology"/>